<feature type="region of interest" description="Disordered" evidence="1">
    <location>
        <begin position="97"/>
        <end position="125"/>
    </location>
</feature>
<accession>A0A7S4JRE7</accession>
<dbReference type="AlphaFoldDB" id="A0A7S4JRE7"/>
<feature type="chain" id="PRO_5030590845" description="Secreted protein" evidence="2">
    <location>
        <begin position="33"/>
        <end position="125"/>
    </location>
</feature>
<name>A0A7S4JRE7_9STRA</name>
<dbReference type="EMBL" id="HBKQ01046427">
    <property type="protein sequence ID" value="CAE2271050.1"/>
    <property type="molecule type" value="Transcribed_RNA"/>
</dbReference>
<feature type="signal peptide" evidence="2">
    <location>
        <begin position="1"/>
        <end position="32"/>
    </location>
</feature>
<protein>
    <recommendedName>
        <fullName evidence="4">Secreted protein</fullName>
    </recommendedName>
</protein>
<proteinExistence type="predicted"/>
<sequence length="125" mass="13482">MSTFPTYSANCSLVMLLFHILTLHDLLQRNAAANFWVESDPSDCDSDWNRISARKRSRKHDATDLSLGVAAAFAITSRAEAATRETGCTRRAAHLTVEAAHPSLPTAPTERSSGTVGTAYSTAQS</sequence>
<feature type="compositionally biased region" description="Polar residues" evidence="1">
    <location>
        <begin position="109"/>
        <end position="125"/>
    </location>
</feature>
<evidence type="ECO:0000256" key="1">
    <source>
        <dbReference type="SAM" id="MobiDB-lite"/>
    </source>
</evidence>
<keyword evidence="2" id="KW-0732">Signal</keyword>
<evidence type="ECO:0008006" key="4">
    <source>
        <dbReference type="Google" id="ProtNLM"/>
    </source>
</evidence>
<evidence type="ECO:0000313" key="3">
    <source>
        <dbReference type="EMBL" id="CAE2271050.1"/>
    </source>
</evidence>
<gene>
    <name evidence="3" type="ORF">OAUR00152_LOCUS32017</name>
</gene>
<evidence type="ECO:0000256" key="2">
    <source>
        <dbReference type="SAM" id="SignalP"/>
    </source>
</evidence>
<organism evidence="3">
    <name type="scientific">Odontella aurita</name>
    <dbReference type="NCBI Taxonomy" id="265563"/>
    <lineage>
        <taxon>Eukaryota</taxon>
        <taxon>Sar</taxon>
        <taxon>Stramenopiles</taxon>
        <taxon>Ochrophyta</taxon>
        <taxon>Bacillariophyta</taxon>
        <taxon>Mediophyceae</taxon>
        <taxon>Biddulphiophycidae</taxon>
        <taxon>Eupodiscales</taxon>
        <taxon>Odontellaceae</taxon>
        <taxon>Odontella</taxon>
    </lineage>
</organism>
<reference evidence="3" key="1">
    <citation type="submission" date="2021-01" db="EMBL/GenBank/DDBJ databases">
        <authorList>
            <person name="Corre E."/>
            <person name="Pelletier E."/>
            <person name="Niang G."/>
            <person name="Scheremetjew M."/>
            <person name="Finn R."/>
            <person name="Kale V."/>
            <person name="Holt S."/>
            <person name="Cochrane G."/>
            <person name="Meng A."/>
            <person name="Brown T."/>
            <person name="Cohen L."/>
        </authorList>
    </citation>
    <scope>NUCLEOTIDE SEQUENCE</scope>
    <source>
        <strain evidence="3">Isolate 1302-5</strain>
    </source>
</reference>